<dbReference type="STRING" id="46224.B4102_3498"/>
<dbReference type="Proteomes" id="UP000075666">
    <property type="component" value="Unassembled WGS sequence"/>
</dbReference>
<evidence type="ECO:0000313" key="7">
    <source>
        <dbReference type="Proteomes" id="UP000075666"/>
    </source>
</evidence>
<dbReference type="EMBL" id="CP066701">
    <property type="protein sequence ID" value="QQX26089.1"/>
    <property type="molecule type" value="Genomic_DNA"/>
</dbReference>
<evidence type="ECO:0000313" key="8">
    <source>
        <dbReference type="Proteomes" id="UP000595512"/>
    </source>
</evidence>
<dbReference type="PANTHER" id="PTHR42781:SF9">
    <property type="entry name" value="AMINO ACID ABC TRANSPORTER, ATP-BINDING PROTEIN-RELATED"/>
    <property type="match status" value="1"/>
</dbReference>
<dbReference type="InterPro" id="IPR017871">
    <property type="entry name" value="ABC_transporter-like_CS"/>
</dbReference>
<keyword evidence="1" id="KW-0813">Transport</keyword>
<evidence type="ECO:0000256" key="1">
    <source>
        <dbReference type="ARBA" id="ARBA00022448"/>
    </source>
</evidence>
<dbReference type="InterPro" id="IPR017911">
    <property type="entry name" value="MacB-like_ATP-bd"/>
</dbReference>
<reference evidence="5 7" key="1">
    <citation type="submission" date="2016-01" db="EMBL/GenBank/DDBJ databases">
        <title>Genome Sequences of Twelve Sporeforming Bacillus Species Isolated from Foods.</title>
        <authorList>
            <person name="Berendsen E.M."/>
            <person name="Wells-Bennik M.H."/>
            <person name="Krawcyk A.O."/>
            <person name="De Jong A."/>
            <person name="Holsappel S."/>
            <person name="Eijlander R.T."/>
            <person name="Kuipers O.P."/>
        </authorList>
    </citation>
    <scope>NUCLEOTIDE SEQUENCE [LARGE SCALE GENOMIC DNA]</scope>
    <source>
        <strain evidence="5 7">B4102</strain>
    </source>
</reference>
<protein>
    <submittedName>
        <fullName evidence="6">ABC transporter ATP-binding protein</fullName>
    </submittedName>
</protein>
<dbReference type="Proteomes" id="UP000595512">
    <property type="component" value="Chromosome"/>
</dbReference>
<organism evidence="5 7">
    <name type="scientific">Heyndrickxia sporothermodurans</name>
    <dbReference type="NCBI Taxonomy" id="46224"/>
    <lineage>
        <taxon>Bacteria</taxon>
        <taxon>Bacillati</taxon>
        <taxon>Bacillota</taxon>
        <taxon>Bacilli</taxon>
        <taxon>Bacillales</taxon>
        <taxon>Bacillaceae</taxon>
        <taxon>Heyndrickxia</taxon>
    </lineage>
</organism>
<dbReference type="InterPro" id="IPR003593">
    <property type="entry name" value="AAA+_ATPase"/>
</dbReference>
<name>A0A150KN66_9BACI</name>
<dbReference type="SUPFAM" id="SSF52540">
    <property type="entry name" value="P-loop containing nucleoside triphosphate hydrolases"/>
    <property type="match status" value="1"/>
</dbReference>
<dbReference type="KEGG" id="hspo:JGZ69_03890"/>
<dbReference type="PATRIC" id="fig|46224.3.peg.4040"/>
<dbReference type="InterPro" id="IPR003439">
    <property type="entry name" value="ABC_transporter-like_ATP-bd"/>
</dbReference>
<dbReference type="PANTHER" id="PTHR42781">
    <property type="entry name" value="SPERMIDINE/PUTRESCINE IMPORT ATP-BINDING PROTEIN POTA"/>
    <property type="match status" value="1"/>
</dbReference>
<gene>
    <name evidence="5" type="ORF">B4102_3498</name>
    <name evidence="6" type="ORF">JGZ69_03890</name>
</gene>
<accession>A0A150KN66</accession>
<reference evidence="6 8" key="2">
    <citation type="submission" date="2020-12" db="EMBL/GenBank/DDBJ databases">
        <title>Taxonomic evaluation of the Bacillus sporothermodurans group of bacteria based on whole genome sequences.</title>
        <authorList>
            <person name="Fiedler G."/>
            <person name="Herbstmann A.-D."/>
            <person name="Doll E."/>
            <person name="Wenning M."/>
            <person name="Brinks E."/>
            <person name="Kabisch J."/>
            <person name="Breitenwieser F."/>
            <person name="Lappann M."/>
            <person name="Boehnlein C."/>
            <person name="Franz C."/>
        </authorList>
    </citation>
    <scope>NUCLEOTIDE SEQUENCE [LARGE SCALE GENOMIC DNA]</scope>
    <source>
        <strain evidence="6 8">DSM 10599</strain>
    </source>
</reference>
<dbReference type="GO" id="GO:0016887">
    <property type="term" value="F:ATP hydrolysis activity"/>
    <property type="evidence" value="ECO:0007669"/>
    <property type="project" value="InterPro"/>
</dbReference>
<dbReference type="RefSeq" id="WP_066233626.1">
    <property type="nucleotide sequence ID" value="NZ_CP066701.1"/>
</dbReference>
<dbReference type="AlphaFoldDB" id="A0A150KN66"/>
<feature type="domain" description="ABC transporter" evidence="4">
    <location>
        <begin position="2"/>
        <end position="205"/>
    </location>
</feature>
<dbReference type="PROSITE" id="PS00211">
    <property type="entry name" value="ABC_TRANSPORTER_1"/>
    <property type="match status" value="1"/>
</dbReference>
<dbReference type="Gene3D" id="3.40.50.300">
    <property type="entry name" value="P-loop containing nucleotide triphosphate hydrolases"/>
    <property type="match status" value="1"/>
</dbReference>
<evidence type="ECO:0000256" key="3">
    <source>
        <dbReference type="ARBA" id="ARBA00022840"/>
    </source>
</evidence>
<dbReference type="SMART" id="SM00382">
    <property type="entry name" value="AAA"/>
    <property type="match status" value="1"/>
</dbReference>
<dbReference type="GO" id="GO:0005524">
    <property type="term" value="F:ATP binding"/>
    <property type="evidence" value="ECO:0007669"/>
    <property type="project" value="UniProtKB-KW"/>
</dbReference>
<dbReference type="Pfam" id="PF00005">
    <property type="entry name" value="ABC_tran"/>
    <property type="match status" value="1"/>
</dbReference>
<evidence type="ECO:0000259" key="4">
    <source>
        <dbReference type="PROSITE" id="PS50893"/>
    </source>
</evidence>
<keyword evidence="2" id="KW-0547">Nucleotide-binding</keyword>
<keyword evidence="7" id="KW-1185">Reference proteome</keyword>
<dbReference type="PROSITE" id="PS50893">
    <property type="entry name" value="ABC_TRANSPORTER_2"/>
    <property type="match status" value="1"/>
</dbReference>
<evidence type="ECO:0000313" key="5">
    <source>
        <dbReference type="EMBL" id="KYC98268.1"/>
    </source>
</evidence>
<keyword evidence="3 6" id="KW-0067">ATP-binding</keyword>
<dbReference type="GeneID" id="62499475"/>
<dbReference type="InterPro" id="IPR050093">
    <property type="entry name" value="ABC_SmlMolc_Importer"/>
</dbReference>
<evidence type="ECO:0000313" key="6">
    <source>
        <dbReference type="EMBL" id="QQX26089.1"/>
    </source>
</evidence>
<dbReference type="OrthoDB" id="9791546at2"/>
<dbReference type="CDD" id="cd03255">
    <property type="entry name" value="ABC_MJ0796_LolCDE_FtsE"/>
    <property type="match status" value="1"/>
</dbReference>
<sequence>MIEIINMNKTFDRKTIFKNFNLEVKSGEFVGVVGKSGQGKTTLLNIIGTLEEADSGIIKIMDKDIHKKKYKRLLLRDQLGFIFQNYALIDNASVNENLEIALKHKKMKKTQKSEAISLVLKEVGLEDYGKEKIHTLSGGEQQRIAIARLLLKDPSLILADEPTGSLDIENRDIIVALFQKLQKQGKTIIMVTHDKDLTKFFSRTVHL</sequence>
<dbReference type="EMBL" id="LQYN01000079">
    <property type="protein sequence ID" value="KYC98268.1"/>
    <property type="molecule type" value="Genomic_DNA"/>
</dbReference>
<dbReference type="InterPro" id="IPR027417">
    <property type="entry name" value="P-loop_NTPase"/>
</dbReference>
<evidence type="ECO:0000256" key="2">
    <source>
        <dbReference type="ARBA" id="ARBA00022741"/>
    </source>
</evidence>
<proteinExistence type="predicted"/>